<gene>
    <name evidence="1" type="ORF">GJU40_19945</name>
</gene>
<dbReference type="AlphaFoldDB" id="A0A7X2J2Y0"/>
<organism evidence="1 2">
    <name type="scientific">Metabacillus lacus</name>
    <dbReference type="NCBI Taxonomy" id="1983721"/>
    <lineage>
        <taxon>Bacteria</taxon>
        <taxon>Bacillati</taxon>
        <taxon>Bacillota</taxon>
        <taxon>Bacilli</taxon>
        <taxon>Bacillales</taxon>
        <taxon>Bacillaceae</taxon>
        <taxon>Metabacillus</taxon>
    </lineage>
</organism>
<accession>A0A7X2J2Y0</accession>
<reference evidence="1 2" key="1">
    <citation type="submission" date="2019-11" db="EMBL/GenBank/DDBJ databases">
        <title>Bacillus lacus genome.</title>
        <authorList>
            <person name="Allen C.J."/>
            <person name="Newman J.D."/>
        </authorList>
    </citation>
    <scope>NUCLEOTIDE SEQUENCE [LARGE SCALE GENOMIC DNA]</scope>
    <source>
        <strain evidence="1 2">KCTC 33946</strain>
    </source>
</reference>
<dbReference type="Proteomes" id="UP000448867">
    <property type="component" value="Unassembled WGS sequence"/>
</dbReference>
<comment type="caution">
    <text evidence="1">The sequence shown here is derived from an EMBL/GenBank/DDBJ whole genome shotgun (WGS) entry which is preliminary data.</text>
</comment>
<name>A0A7X2J2Y0_9BACI</name>
<protein>
    <submittedName>
        <fullName evidence="1">Uncharacterized protein</fullName>
    </submittedName>
</protein>
<keyword evidence="2" id="KW-1185">Reference proteome</keyword>
<dbReference type="EMBL" id="WKKI01000087">
    <property type="protein sequence ID" value="MRX74396.1"/>
    <property type="molecule type" value="Genomic_DNA"/>
</dbReference>
<evidence type="ECO:0000313" key="2">
    <source>
        <dbReference type="Proteomes" id="UP000448867"/>
    </source>
</evidence>
<dbReference type="RefSeq" id="WP_170289469.1">
    <property type="nucleotide sequence ID" value="NZ_WKKI01000087.1"/>
</dbReference>
<evidence type="ECO:0000313" key="1">
    <source>
        <dbReference type="EMBL" id="MRX74396.1"/>
    </source>
</evidence>
<proteinExistence type="predicted"/>
<sequence length="150" mass="17222">MAGSSIKGELENIDSERLLKREQLKLQPGQPFSFKVSADYFPMVYVDKKGDQANRIEVSIYSTAFILEGFDMSQEMTPLQILFQKNTLSVAPVPMNYNLSIYRPSYLVKQAEGPSMPRDSVIMPRQLIYLKVPPNLDIEYDEEVYINFVN</sequence>